<evidence type="ECO:0000313" key="2">
    <source>
        <dbReference type="EMBL" id="KAF4342325.1"/>
    </source>
</evidence>
<comment type="caution">
    <text evidence="2">The sequence shown here is derived from an EMBL/GenBank/DDBJ whole genome shotgun (WGS) entry which is preliminary data.</text>
</comment>
<dbReference type="OrthoDB" id="5014934at2759"/>
<protein>
    <submittedName>
        <fullName evidence="2">Uncharacterized protein</fullName>
    </submittedName>
</protein>
<sequence>MPESTIQIITRTPEVFDPDPEPDPGKERIWRDPNGKIHWKYKEPVPILRYPNTKAEDKSDDREDKDEDHTQECLTSIRKYLPLHIFLTQLTSAGDEEMEKEILGLSGISGLPGLSELSDFSLSSDEDVCPDLPEVLKDSLMTKKSKKAKAKAKAKAKKKEQKTAPKSGKSCAELAKEKFQLQMELKAQKIAEIKGQQPPDITKKNIDDMKRLSSFINRNIKRYNKSDPPVSPEMHMAQVRYDIEESYKHLQNSFIDWDHKGYRGVCRVMDLPCYGRTFHEEDIEEHLHSNEHKNCDRSLKGTLPLAVQLDRVKREVKNGLSYSRAMICEKEADPY</sequence>
<name>A0A9P5E0N5_9HYPO</name>
<proteinExistence type="predicted"/>
<feature type="compositionally biased region" description="Basic and acidic residues" evidence="1">
    <location>
        <begin position="54"/>
        <end position="70"/>
    </location>
</feature>
<keyword evidence="3" id="KW-1185">Reference proteome</keyword>
<feature type="region of interest" description="Disordered" evidence="1">
    <location>
        <begin position="50"/>
        <end position="70"/>
    </location>
</feature>
<feature type="compositionally biased region" description="Basic and acidic residues" evidence="1">
    <location>
        <begin position="23"/>
        <end position="32"/>
    </location>
</feature>
<dbReference type="EMBL" id="PVQB02000146">
    <property type="protein sequence ID" value="KAF4342325.1"/>
    <property type="molecule type" value="Genomic_DNA"/>
</dbReference>
<reference evidence="2" key="1">
    <citation type="journal article" date="2017" name="Mycologia">
        <title>Fusarium algeriense, sp. nov., a novel toxigenic crown rot pathogen of durum wheat from Algeria is nested in the Fusarium burgessii species complex.</title>
        <authorList>
            <person name="Laraba I."/>
            <person name="Keddad A."/>
            <person name="Boureghda H."/>
            <person name="Abdallah N."/>
            <person name="Vaughan M.M."/>
            <person name="Proctor R.H."/>
            <person name="Busman M."/>
            <person name="O'Donnell K."/>
        </authorList>
    </citation>
    <scope>NUCLEOTIDE SEQUENCE</scope>
    <source>
        <strain evidence="2">NRRL 25174</strain>
    </source>
</reference>
<dbReference type="Proteomes" id="UP000730481">
    <property type="component" value="Unassembled WGS sequence"/>
</dbReference>
<gene>
    <name evidence="2" type="ORF">FBEOM_3732</name>
</gene>
<reference evidence="2" key="2">
    <citation type="submission" date="2020-02" db="EMBL/GenBank/DDBJ databases">
        <title>Identification and distribution of gene clusters putatively required for synthesis of sphingolipid metabolism inhibitors in phylogenetically diverse species of the filamentous fungus Fusarium.</title>
        <authorList>
            <person name="Kim H.-S."/>
            <person name="Busman M."/>
            <person name="Brown D.W."/>
            <person name="Divon H."/>
            <person name="Uhlig S."/>
            <person name="Proctor R.H."/>
        </authorList>
    </citation>
    <scope>NUCLEOTIDE SEQUENCE</scope>
    <source>
        <strain evidence="2">NRRL 25174</strain>
    </source>
</reference>
<feature type="compositionally biased region" description="Basic residues" evidence="1">
    <location>
        <begin position="150"/>
        <end position="160"/>
    </location>
</feature>
<feature type="region of interest" description="Disordered" evidence="1">
    <location>
        <begin position="1"/>
        <end position="32"/>
    </location>
</feature>
<feature type="region of interest" description="Disordered" evidence="1">
    <location>
        <begin position="150"/>
        <end position="169"/>
    </location>
</feature>
<evidence type="ECO:0000256" key="1">
    <source>
        <dbReference type="SAM" id="MobiDB-lite"/>
    </source>
</evidence>
<accession>A0A9P5E0N5</accession>
<feature type="compositionally biased region" description="Polar residues" evidence="1">
    <location>
        <begin position="1"/>
        <end position="10"/>
    </location>
</feature>
<evidence type="ECO:0000313" key="3">
    <source>
        <dbReference type="Proteomes" id="UP000730481"/>
    </source>
</evidence>
<dbReference type="AlphaFoldDB" id="A0A9P5E0N5"/>
<organism evidence="2 3">
    <name type="scientific">Fusarium beomiforme</name>
    <dbReference type="NCBI Taxonomy" id="44412"/>
    <lineage>
        <taxon>Eukaryota</taxon>
        <taxon>Fungi</taxon>
        <taxon>Dikarya</taxon>
        <taxon>Ascomycota</taxon>
        <taxon>Pezizomycotina</taxon>
        <taxon>Sordariomycetes</taxon>
        <taxon>Hypocreomycetidae</taxon>
        <taxon>Hypocreales</taxon>
        <taxon>Nectriaceae</taxon>
        <taxon>Fusarium</taxon>
        <taxon>Fusarium burgessii species complex</taxon>
    </lineage>
</organism>